<gene>
    <name evidence="2" type="ORF">METZ01_LOCUS122776</name>
</gene>
<sequence length="63" mass="6945">MSEPLILSGKDVSQSVYISLLDRISILKDQNITPGLAVVIVGEDPASQVYVRSKTKKFKQLNL</sequence>
<dbReference type="InterPro" id="IPR020630">
    <property type="entry name" value="THF_DH/CycHdrlase_cat_dom"/>
</dbReference>
<protein>
    <recommendedName>
        <fullName evidence="1">Tetrahydrofolate dehydrogenase/cyclohydrolase catalytic domain-containing protein</fullName>
    </recommendedName>
</protein>
<evidence type="ECO:0000313" key="2">
    <source>
        <dbReference type="EMBL" id="SVA69922.1"/>
    </source>
</evidence>
<dbReference type="InterPro" id="IPR046346">
    <property type="entry name" value="Aminoacid_DH-like_N_sf"/>
</dbReference>
<dbReference type="GO" id="GO:0004488">
    <property type="term" value="F:methylenetetrahydrofolate dehydrogenase (NADP+) activity"/>
    <property type="evidence" value="ECO:0007669"/>
    <property type="project" value="InterPro"/>
</dbReference>
<dbReference type="Pfam" id="PF00763">
    <property type="entry name" value="THF_DHG_CYH"/>
    <property type="match status" value="1"/>
</dbReference>
<dbReference type="EMBL" id="UINC01016872">
    <property type="protein sequence ID" value="SVA69922.1"/>
    <property type="molecule type" value="Genomic_DNA"/>
</dbReference>
<evidence type="ECO:0000259" key="1">
    <source>
        <dbReference type="Pfam" id="PF00763"/>
    </source>
</evidence>
<proteinExistence type="predicted"/>
<name>A0A381XZQ6_9ZZZZ</name>
<feature type="domain" description="Tetrahydrofolate dehydrogenase/cyclohydrolase catalytic" evidence="1">
    <location>
        <begin position="7"/>
        <end position="62"/>
    </location>
</feature>
<dbReference type="SUPFAM" id="SSF53223">
    <property type="entry name" value="Aminoacid dehydrogenase-like, N-terminal domain"/>
    <property type="match status" value="1"/>
</dbReference>
<reference evidence="2" key="1">
    <citation type="submission" date="2018-05" db="EMBL/GenBank/DDBJ databases">
        <authorList>
            <person name="Lanie J.A."/>
            <person name="Ng W.-L."/>
            <person name="Kazmierczak K.M."/>
            <person name="Andrzejewski T.M."/>
            <person name="Davidsen T.M."/>
            <person name="Wayne K.J."/>
            <person name="Tettelin H."/>
            <person name="Glass J.I."/>
            <person name="Rusch D."/>
            <person name="Podicherti R."/>
            <person name="Tsui H.-C.T."/>
            <person name="Winkler M.E."/>
        </authorList>
    </citation>
    <scope>NUCLEOTIDE SEQUENCE</scope>
</reference>
<organism evidence="2">
    <name type="scientific">marine metagenome</name>
    <dbReference type="NCBI Taxonomy" id="408172"/>
    <lineage>
        <taxon>unclassified sequences</taxon>
        <taxon>metagenomes</taxon>
        <taxon>ecological metagenomes</taxon>
    </lineage>
</organism>
<accession>A0A381XZQ6</accession>
<dbReference type="Gene3D" id="3.40.50.10860">
    <property type="entry name" value="Leucine Dehydrogenase, chain A, domain 1"/>
    <property type="match status" value="1"/>
</dbReference>
<feature type="non-terminal residue" evidence="2">
    <location>
        <position position="63"/>
    </location>
</feature>
<dbReference type="AlphaFoldDB" id="A0A381XZQ6"/>